<dbReference type="InterPro" id="IPR043136">
    <property type="entry name" value="B30.2/SPRY_sf"/>
</dbReference>
<dbReference type="PANTHER" id="PTHR25462">
    <property type="entry name" value="BONUS, ISOFORM C-RELATED"/>
    <property type="match status" value="1"/>
</dbReference>
<evidence type="ECO:0000256" key="1">
    <source>
        <dbReference type="ARBA" id="ARBA00008518"/>
    </source>
</evidence>
<evidence type="ECO:0000256" key="8">
    <source>
        <dbReference type="PROSITE-ProRule" id="PRU00087"/>
    </source>
</evidence>
<dbReference type="InterPro" id="IPR001841">
    <property type="entry name" value="Znf_RING"/>
</dbReference>
<dbReference type="Gene3D" id="2.60.120.920">
    <property type="match status" value="1"/>
</dbReference>
<protein>
    <submittedName>
        <fullName evidence="12">Uncharacterized protein</fullName>
    </submittedName>
</protein>
<dbReference type="PROSITE" id="PS00518">
    <property type="entry name" value="ZF_RING_1"/>
    <property type="match status" value="1"/>
</dbReference>
<sequence length="1269" mass="142523">NTQIPQGQVDLLPANFFVNNLLSVVALHEESENRKLECDICDSGDPPANRCTTCSYFLCAFCTQAHQRARNTRSHNLVSVEGSAAVTKSAVCKEHDGEVIKLFCNTCEEAICRDCTIVEHRDHKYTFVKDAFSKGKESLLKALADTKEKADVLEKAVKGVLEMKRSVHSCANQTKQEVVECCDELTDCIAARKTYLVDRVEEFKKAKLKSLDVQQEQLEKALASVQSSVQFTEKAVENGSEVEILNTRKQIFSQLQDLKLAKWQLEPCVNESLSFTGNGHLKEDISTFGIVSDVVTDAGMSTVTMENGPEGVMYSSLCGQPVKFRIIAKESNGRRRKEGGDIFKAFVNTANPLRSQVKQIPVKDCGNGTYSFCHTPMETGFFELSVQLKGSHIRESPFQWSVRDQNSLGELILCAKKLTAKYSYKGDDCNQGNFLAYLFSKYRRHQYLSTGPLINRRANGLQNMFAITKFIKSKFFSIYFYITKEYFNEQICANKNNTGTIWKTIRRAPPEKSSCTTHYTKDPSILANEFNHFFISVGVNAAGKSAELARSLGLTDYFPSCSNNSPKSGEGLFDPKKLCPLLKPASRFKLKEAKKRQLILQKMAKAASLADSLGKHLECAVCLEQYKEPKVLPCLHTFCKRCLQGLLTRQGAKCKINCPTCRSSAEIPQGKIDLLPANFFVNNLLSVVALHEDSGGSSLECDNCESGDAPVNRCTTCSHFLCEFCTISHQRGRNTSSHSLMTLEEAKKMGSAAVTKPAICKEHDGEVIKLFCETCEEAICRDCTIVEHRDHKYTFVKDAFAKGKESLLKILSDTETKATALKEAIDGVLEMKGNVDSYAEETVQEVDKCFKNLTVCLNNRRGQLISEIRKFNKQKLKSLESQQEKLETAFAKVQSSLDFTKKALENGSEVEILNMQRHVSSRLQDLNSTKWQLEPCVNEGIKFTDNKQLEHHINTFGTITDKASLPCAFLATVTMENGEEGVMYNTLSGQPVNFIINAKEHTGRRQMVTSDVFNVLITPVNSHSGNTPVNQNVQDCGNGTYSFCHTPTQAGHYKLSVQLRNGHVKGSPFTWIVEKWTLMTFSPESSEGQLELLDENMTAQYKQGPPRGKTRHPLYFRNSYFDGGSFSYAVGYVGFSSGKHFWKFQIHGELSFGVITSRGSSHRKMLLTQNSKWLWNSRKKQHPMSYYGGDIVELYLDCENETLKMHNPRTGQSDAWDGVKGEVSPLFQMAKNGERVSLKIQNVQQTSEAWATRRDRNMYMNQMMFQKHH</sequence>
<keyword evidence="13" id="KW-1185">Reference proteome</keyword>
<dbReference type="InterPro" id="IPR001298">
    <property type="entry name" value="Filamin/ABP280_rpt"/>
</dbReference>
<dbReference type="InterPro" id="IPR003649">
    <property type="entry name" value="Bbox_C"/>
</dbReference>
<dbReference type="Gene3D" id="4.10.830.40">
    <property type="match status" value="1"/>
</dbReference>
<evidence type="ECO:0000256" key="9">
    <source>
        <dbReference type="SAM" id="Coils"/>
    </source>
</evidence>
<dbReference type="SUPFAM" id="SSF57845">
    <property type="entry name" value="B-box zinc-binding domain"/>
    <property type="match status" value="2"/>
</dbReference>
<evidence type="ECO:0000256" key="5">
    <source>
        <dbReference type="ARBA" id="ARBA00022786"/>
    </source>
</evidence>
<dbReference type="InterPro" id="IPR014756">
    <property type="entry name" value="Ig_E-set"/>
</dbReference>
<dbReference type="SMART" id="SM00557">
    <property type="entry name" value="IG_FLMN"/>
    <property type="match status" value="2"/>
</dbReference>
<keyword evidence="2" id="KW-0479">Metal-binding</keyword>
<reference evidence="12 13" key="1">
    <citation type="submission" date="2022-05" db="EMBL/GenBank/DDBJ databases">
        <authorList>
            <consortium name="Genoscope - CEA"/>
            <person name="William W."/>
        </authorList>
    </citation>
    <scope>NUCLEOTIDE SEQUENCE [LARGE SCALE GENOMIC DNA]</scope>
</reference>
<dbReference type="InterPro" id="IPR013320">
    <property type="entry name" value="ConA-like_dom_sf"/>
</dbReference>
<dbReference type="Gene3D" id="3.30.160.60">
    <property type="entry name" value="Classic Zinc Finger"/>
    <property type="match status" value="2"/>
</dbReference>
<dbReference type="InterPro" id="IPR013783">
    <property type="entry name" value="Ig-like_fold"/>
</dbReference>
<evidence type="ECO:0000259" key="10">
    <source>
        <dbReference type="PROSITE" id="PS50089"/>
    </source>
</evidence>
<dbReference type="Gene3D" id="3.30.40.10">
    <property type="entry name" value="Zinc/RING finger domain, C3HC4 (zinc finger)"/>
    <property type="match status" value="1"/>
</dbReference>
<dbReference type="InterPro" id="IPR027370">
    <property type="entry name" value="Znf-RING_euk"/>
</dbReference>
<dbReference type="SMART" id="SM00184">
    <property type="entry name" value="RING"/>
    <property type="match status" value="3"/>
</dbReference>
<evidence type="ECO:0000256" key="2">
    <source>
        <dbReference type="ARBA" id="ARBA00022723"/>
    </source>
</evidence>
<dbReference type="SUPFAM" id="SSF81296">
    <property type="entry name" value="E set domains"/>
    <property type="match status" value="2"/>
</dbReference>
<dbReference type="PROSITE" id="PS50119">
    <property type="entry name" value="ZF_BBOX"/>
    <property type="match status" value="3"/>
</dbReference>
<keyword evidence="5" id="KW-0833">Ubl conjugation pathway</keyword>
<dbReference type="Pfam" id="PF00630">
    <property type="entry name" value="Filamin"/>
    <property type="match status" value="2"/>
</dbReference>
<evidence type="ECO:0000313" key="13">
    <source>
        <dbReference type="Proteomes" id="UP001159405"/>
    </source>
</evidence>
<dbReference type="PANTHER" id="PTHR25462:SF301">
    <property type="entry name" value="E3 UBIQUITIN-PROTEIN LIGASE TRIM56-LIKE"/>
    <property type="match status" value="1"/>
</dbReference>
<evidence type="ECO:0000256" key="6">
    <source>
        <dbReference type="ARBA" id="ARBA00022833"/>
    </source>
</evidence>
<feature type="non-terminal residue" evidence="12">
    <location>
        <position position="1"/>
    </location>
</feature>
<evidence type="ECO:0000256" key="4">
    <source>
        <dbReference type="ARBA" id="ARBA00022771"/>
    </source>
</evidence>
<evidence type="ECO:0000256" key="3">
    <source>
        <dbReference type="ARBA" id="ARBA00022737"/>
    </source>
</evidence>
<dbReference type="InterPro" id="IPR000315">
    <property type="entry name" value="Znf_B-box"/>
</dbReference>
<feature type="domain" description="B box-type" evidence="11">
    <location>
        <begin position="87"/>
        <end position="128"/>
    </location>
</feature>
<keyword evidence="4 7" id="KW-0863">Zinc-finger</keyword>
<accession>A0ABN8NJK8</accession>
<dbReference type="SMART" id="SM00502">
    <property type="entry name" value="BBC"/>
    <property type="match status" value="2"/>
</dbReference>
<feature type="coiled-coil region" evidence="9">
    <location>
        <begin position="869"/>
        <end position="896"/>
    </location>
</feature>
<keyword evidence="3" id="KW-0677">Repeat</keyword>
<dbReference type="PROSITE" id="PS50194">
    <property type="entry name" value="FILAMIN_REPEAT"/>
    <property type="match status" value="2"/>
</dbReference>
<dbReference type="InterPro" id="IPR017868">
    <property type="entry name" value="Filamin/ABP280_repeat-like"/>
</dbReference>
<feature type="repeat" description="Filamin" evidence="8">
    <location>
        <begin position="293"/>
        <end position="402"/>
    </location>
</feature>
<dbReference type="SMART" id="SM00336">
    <property type="entry name" value="BBOX"/>
    <property type="match status" value="4"/>
</dbReference>
<dbReference type="SUPFAM" id="SSF57850">
    <property type="entry name" value="RING/U-box"/>
    <property type="match status" value="1"/>
</dbReference>
<feature type="domain" description="RING-type" evidence="10">
    <location>
        <begin position="619"/>
        <end position="662"/>
    </location>
</feature>
<comment type="caution">
    <text evidence="12">The sequence shown here is derived from an EMBL/GenBank/DDBJ whole genome shotgun (WGS) entry which is preliminary data.</text>
</comment>
<dbReference type="InterPro" id="IPR013083">
    <property type="entry name" value="Znf_RING/FYVE/PHD"/>
</dbReference>
<comment type="similarity">
    <text evidence="1">Belongs to the TRIM/RBCC family.</text>
</comment>
<dbReference type="Gene3D" id="2.60.40.10">
    <property type="entry name" value="Immunoglobulins"/>
    <property type="match status" value="2"/>
</dbReference>
<dbReference type="Pfam" id="PF00643">
    <property type="entry name" value="zf-B_box"/>
    <property type="match status" value="2"/>
</dbReference>
<dbReference type="InterPro" id="IPR017907">
    <property type="entry name" value="Znf_RING_CS"/>
</dbReference>
<keyword evidence="9" id="KW-0175">Coiled coil</keyword>
<feature type="repeat" description="Filamin" evidence="8">
    <location>
        <begin position="980"/>
        <end position="1073"/>
    </location>
</feature>
<evidence type="ECO:0000259" key="11">
    <source>
        <dbReference type="PROSITE" id="PS50119"/>
    </source>
</evidence>
<proteinExistence type="inferred from homology"/>
<name>A0ABN8NJK8_9CNID</name>
<evidence type="ECO:0000256" key="7">
    <source>
        <dbReference type="PROSITE-ProRule" id="PRU00024"/>
    </source>
</evidence>
<organism evidence="12 13">
    <name type="scientific">Porites lobata</name>
    <dbReference type="NCBI Taxonomy" id="104759"/>
    <lineage>
        <taxon>Eukaryota</taxon>
        <taxon>Metazoa</taxon>
        <taxon>Cnidaria</taxon>
        <taxon>Anthozoa</taxon>
        <taxon>Hexacorallia</taxon>
        <taxon>Scleractinia</taxon>
        <taxon>Fungiina</taxon>
        <taxon>Poritidae</taxon>
        <taxon>Porites</taxon>
    </lineage>
</organism>
<evidence type="ECO:0000313" key="12">
    <source>
        <dbReference type="EMBL" id="CAH3106494.1"/>
    </source>
</evidence>
<dbReference type="PROSITE" id="PS50089">
    <property type="entry name" value="ZF_RING_2"/>
    <property type="match status" value="1"/>
</dbReference>
<keyword evidence="6" id="KW-0862">Zinc</keyword>
<dbReference type="InterPro" id="IPR047153">
    <property type="entry name" value="TRIM45/56/19-like"/>
</dbReference>
<feature type="domain" description="B box-type" evidence="11">
    <location>
        <begin position="755"/>
        <end position="796"/>
    </location>
</feature>
<dbReference type="Pfam" id="PF13445">
    <property type="entry name" value="zf-RING_UBOX"/>
    <property type="match status" value="1"/>
</dbReference>
<dbReference type="SUPFAM" id="SSF49899">
    <property type="entry name" value="Concanavalin A-like lectins/glucanases"/>
    <property type="match status" value="1"/>
</dbReference>
<gene>
    <name evidence="12" type="ORF">PLOB_00014869</name>
</gene>
<dbReference type="Proteomes" id="UP001159405">
    <property type="component" value="Unassembled WGS sequence"/>
</dbReference>
<feature type="domain" description="B box-type" evidence="11">
    <location>
        <begin position="33"/>
        <end position="80"/>
    </location>
</feature>
<dbReference type="EMBL" id="CALNXK010000019">
    <property type="protein sequence ID" value="CAH3106494.1"/>
    <property type="molecule type" value="Genomic_DNA"/>
</dbReference>